<dbReference type="InterPro" id="IPR021714">
    <property type="entry name" value="URB1_N"/>
</dbReference>
<accession>A0AAN9YSA1</accession>
<dbReference type="EMBL" id="JAKJXP020000042">
    <property type="protein sequence ID" value="KAK7752030.1"/>
    <property type="molecule type" value="Genomic_DNA"/>
</dbReference>
<dbReference type="GO" id="GO:0000463">
    <property type="term" value="P:maturation of LSU-rRNA from tricistronic rRNA transcript (SSU-rRNA, 5.8S rRNA, LSU-rRNA)"/>
    <property type="evidence" value="ECO:0007669"/>
    <property type="project" value="TreeGrafter"/>
</dbReference>
<reference evidence="5 6" key="1">
    <citation type="submission" date="2024-02" db="EMBL/GenBank/DDBJ databases">
        <title>De novo assembly and annotation of 12 fungi associated with fruit tree decline syndrome in Ontario, Canada.</title>
        <authorList>
            <person name="Sulman M."/>
            <person name="Ellouze W."/>
            <person name="Ilyukhin E."/>
        </authorList>
    </citation>
    <scope>NUCLEOTIDE SEQUENCE [LARGE SCALE GENOMIC DNA]</scope>
    <source>
        <strain evidence="5 6">M11/M66-122</strain>
    </source>
</reference>
<dbReference type="Proteomes" id="UP001320420">
    <property type="component" value="Unassembled WGS sequence"/>
</dbReference>
<dbReference type="AlphaFoldDB" id="A0AAN9YSA1"/>
<feature type="domain" description="URB1 central HEAT repeat" evidence="4">
    <location>
        <begin position="641"/>
        <end position="830"/>
    </location>
</feature>
<evidence type="ECO:0000259" key="3">
    <source>
        <dbReference type="Pfam" id="PF16201"/>
    </source>
</evidence>
<dbReference type="Pfam" id="PF26140">
    <property type="entry name" value="HEAT_URB1"/>
    <property type="match status" value="1"/>
</dbReference>
<feature type="region of interest" description="Disordered" evidence="1">
    <location>
        <begin position="1"/>
        <end position="34"/>
    </location>
</feature>
<feature type="compositionally biased region" description="Polar residues" evidence="1">
    <location>
        <begin position="853"/>
        <end position="868"/>
    </location>
</feature>
<evidence type="ECO:0000259" key="4">
    <source>
        <dbReference type="Pfam" id="PF26140"/>
    </source>
</evidence>
<gene>
    <name evidence="5" type="ORF">SLS62_005993</name>
</gene>
<proteinExistence type="predicted"/>
<organism evidence="5 6">
    <name type="scientific">Diatrype stigma</name>
    <dbReference type="NCBI Taxonomy" id="117547"/>
    <lineage>
        <taxon>Eukaryota</taxon>
        <taxon>Fungi</taxon>
        <taxon>Dikarya</taxon>
        <taxon>Ascomycota</taxon>
        <taxon>Pezizomycotina</taxon>
        <taxon>Sordariomycetes</taxon>
        <taxon>Xylariomycetidae</taxon>
        <taxon>Xylariales</taxon>
        <taxon>Diatrypaceae</taxon>
        <taxon>Diatrype</taxon>
    </lineage>
</organism>
<dbReference type="InterPro" id="IPR039844">
    <property type="entry name" value="URB1"/>
</dbReference>
<evidence type="ECO:0000313" key="5">
    <source>
        <dbReference type="EMBL" id="KAK7752030.1"/>
    </source>
</evidence>
<dbReference type="PANTHER" id="PTHR13500">
    <property type="entry name" value="NUCLEOLAR PRERIBOSOMAL-ASSOCIATED PROTEIN 1"/>
    <property type="match status" value="1"/>
</dbReference>
<keyword evidence="6" id="KW-1185">Reference proteome</keyword>
<evidence type="ECO:0000313" key="6">
    <source>
        <dbReference type="Proteomes" id="UP001320420"/>
    </source>
</evidence>
<evidence type="ECO:0000259" key="2">
    <source>
        <dbReference type="Pfam" id="PF11707"/>
    </source>
</evidence>
<comment type="caution">
    <text evidence="5">The sequence shown here is derived from an EMBL/GenBank/DDBJ whole genome shotgun (WGS) entry which is preliminary data.</text>
</comment>
<evidence type="ECO:0000256" key="1">
    <source>
        <dbReference type="SAM" id="MobiDB-lite"/>
    </source>
</evidence>
<dbReference type="Pfam" id="PF16201">
    <property type="entry name" value="NopRA1"/>
    <property type="match status" value="1"/>
</dbReference>
<dbReference type="InterPro" id="IPR059018">
    <property type="entry name" value="HEAT_URB1"/>
</dbReference>
<dbReference type="PANTHER" id="PTHR13500:SF0">
    <property type="entry name" value="NUCLEOLAR PRE-RIBOSOMAL-ASSOCIATED PROTEIN 1"/>
    <property type="match status" value="1"/>
</dbReference>
<dbReference type="GO" id="GO:0005730">
    <property type="term" value="C:nucleolus"/>
    <property type="evidence" value="ECO:0007669"/>
    <property type="project" value="TreeGrafter"/>
</dbReference>
<sequence length="1182" mass="130256">MAKRKSYSAEGALAGKRQKTAHTHEAPTSEDVHTARQLGQLLSFEQDLRKSRHGLQSFKVLLDSIVNGEDGSSEKQQLVVEYLQSVKPREREDEVPVYLLDIMDTWDMASQMGNENVMSAAAVVLALLLKIISGHVDLVPYGLGICRTLLQKRQQELIAKNLSADKGKDFIISPTLRLLREVVCLDGGALAAPVFRARNNTFKSLARNLGLRYLGEGIEDVKRPSVRTNAIHFLLSCLRLLHVEAKRDLLFQKDIVAALMRHLRDDPPHLLYAILDTVRACVVLDKKLSKDVKIKLLNSHSLTRIASLYGYAHDKAVPKDDSDSNRPSVEEAAHDFLIAACTDPAAGILRSQHGYYPEGINPDSILLGSNITNPLDLGIDSIPWMNKFEDDVPVRNSLLAEFIQTLRPWSNMKQSELLITIFEAAPELIAQYFSHKKSFSFEPKLSATWIGYAALLYNVIQLPIPAYFGHSGGYAQAPPPIAVVIGNIVPAPMTLKVMTRCLANKSGLISFYAIRMLVLALQKLSQALTMYREASSSEDSLWSEAARRLVDDFYQSIPDIKDIITHYRTISEDDLLQREATSRLLQLYYEVTPQLALRAKFDVSPMLLASIQKAEASDGVGEDSIMALMELEHLCTIARYSPGMRWFARASGTSTSPFTTLLRLSVQKTMDTSKVELTNVLCSVAEESQLVESKSRSPGLGPLVAALKRLGDVDPTIWSFLDNCAERCARSPIKYLEMIEEQLDKAGVGEDEEAVCSPLMMTIAEQIPFFVSSSPGKSGLKGLVKLLSEYLGYSKAAGVNKAFLKAAKDLFAAGFEDKKIAAKISISKKSSSDAAAGKPDVSESEKVTIPKPTASNGVISKGQSTTPPESRRLSPQDLEEQLAVPIAPIKDSALLKWASKTPEELVEEGHAAALIWLLASAEHHPSIRREALTNIAKMAAKIKDSAYEERDQVWLLLMELAETARDTVAAEGRPLPSIVAAFACRALAVVADPLHRLYTKVNGFLTSGPVWARDRVPLMRAILQEGPSDDGQHYSELAWLLALLLDGLRRPDDVATLFHRRRVFERLLAIPCNPYLGPALRRQVLRVLYRASEIEGGSDTLITRFGVVAWLVGQEALVEAEVLGGGGGRREDGSGGGGGREEAALGLDVEVYQAMVRRLWDTCDQERIEAWSRGGVRRLAER</sequence>
<dbReference type="SUPFAM" id="SSF48371">
    <property type="entry name" value="ARM repeat"/>
    <property type="match status" value="1"/>
</dbReference>
<feature type="domain" description="URB1 C-terminal" evidence="3">
    <location>
        <begin position="915"/>
        <end position="1110"/>
    </location>
</feature>
<dbReference type="InterPro" id="IPR016024">
    <property type="entry name" value="ARM-type_fold"/>
</dbReference>
<dbReference type="Pfam" id="PF11707">
    <property type="entry name" value="Npa1"/>
    <property type="match status" value="1"/>
</dbReference>
<name>A0AAN9YSA1_9PEZI</name>
<feature type="domain" description="URB1 N-terminal" evidence="2">
    <location>
        <begin position="100"/>
        <end position="452"/>
    </location>
</feature>
<feature type="compositionally biased region" description="Basic and acidic residues" evidence="1">
    <location>
        <begin position="22"/>
        <end position="34"/>
    </location>
</feature>
<dbReference type="InterPro" id="IPR032436">
    <property type="entry name" value="URB1_C"/>
</dbReference>
<feature type="region of interest" description="Disordered" evidence="1">
    <location>
        <begin position="832"/>
        <end position="877"/>
    </location>
</feature>
<protein>
    <submittedName>
        <fullName evidence="5">Uncharacterized protein</fullName>
    </submittedName>
</protein>
<dbReference type="GO" id="GO:0000466">
    <property type="term" value="P:maturation of 5.8S rRNA from tricistronic rRNA transcript (SSU-rRNA, 5.8S rRNA, LSU-rRNA)"/>
    <property type="evidence" value="ECO:0007669"/>
    <property type="project" value="TreeGrafter"/>
</dbReference>